<feature type="compositionally biased region" description="Basic residues" evidence="1">
    <location>
        <begin position="79"/>
        <end position="89"/>
    </location>
</feature>
<feature type="compositionally biased region" description="Gly residues" evidence="1">
    <location>
        <begin position="91"/>
        <end position="103"/>
    </location>
</feature>
<keyword evidence="3" id="KW-1185">Reference proteome</keyword>
<dbReference type="EMBL" id="CAMAPF010000933">
    <property type="protein sequence ID" value="CAH9124150.1"/>
    <property type="molecule type" value="Genomic_DNA"/>
</dbReference>
<dbReference type="Proteomes" id="UP001152523">
    <property type="component" value="Unassembled WGS sequence"/>
</dbReference>
<accession>A0AAV0EJ10</accession>
<dbReference type="AlphaFoldDB" id="A0AAV0EJ10"/>
<protein>
    <submittedName>
        <fullName evidence="2">Uncharacterized protein</fullName>
    </submittedName>
</protein>
<proteinExistence type="predicted"/>
<sequence>MEAEEQSSIHLMRRLWKPESLEVALVEEAGGGGGGGVGHEDGSRRAEAVCTEVWAAEVVAMEVGAAGGCFNRVGEGGRRRGGGRRRAVCRRGGGSGGGGRMWW</sequence>
<gene>
    <name evidence="2" type="ORF">CEPIT_LOCUS25766</name>
</gene>
<reference evidence="2" key="1">
    <citation type="submission" date="2022-07" db="EMBL/GenBank/DDBJ databases">
        <authorList>
            <person name="Macas J."/>
            <person name="Novak P."/>
            <person name="Neumann P."/>
        </authorList>
    </citation>
    <scope>NUCLEOTIDE SEQUENCE</scope>
</reference>
<organism evidence="2 3">
    <name type="scientific">Cuscuta epithymum</name>
    <dbReference type="NCBI Taxonomy" id="186058"/>
    <lineage>
        <taxon>Eukaryota</taxon>
        <taxon>Viridiplantae</taxon>
        <taxon>Streptophyta</taxon>
        <taxon>Embryophyta</taxon>
        <taxon>Tracheophyta</taxon>
        <taxon>Spermatophyta</taxon>
        <taxon>Magnoliopsida</taxon>
        <taxon>eudicotyledons</taxon>
        <taxon>Gunneridae</taxon>
        <taxon>Pentapetalae</taxon>
        <taxon>asterids</taxon>
        <taxon>lamiids</taxon>
        <taxon>Solanales</taxon>
        <taxon>Convolvulaceae</taxon>
        <taxon>Cuscuteae</taxon>
        <taxon>Cuscuta</taxon>
        <taxon>Cuscuta subgen. Cuscuta</taxon>
    </lineage>
</organism>
<name>A0AAV0EJ10_9ASTE</name>
<evidence type="ECO:0000313" key="3">
    <source>
        <dbReference type="Proteomes" id="UP001152523"/>
    </source>
</evidence>
<feature type="region of interest" description="Disordered" evidence="1">
    <location>
        <begin position="76"/>
        <end position="103"/>
    </location>
</feature>
<evidence type="ECO:0000313" key="2">
    <source>
        <dbReference type="EMBL" id="CAH9124150.1"/>
    </source>
</evidence>
<comment type="caution">
    <text evidence="2">The sequence shown here is derived from an EMBL/GenBank/DDBJ whole genome shotgun (WGS) entry which is preliminary data.</text>
</comment>
<evidence type="ECO:0000256" key="1">
    <source>
        <dbReference type="SAM" id="MobiDB-lite"/>
    </source>
</evidence>